<dbReference type="Gramene" id="OMO80166">
    <property type="protein sequence ID" value="OMO80166"/>
    <property type="gene ID" value="CCACVL1_13139"/>
</dbReference>
<keyword evidence="1" id="KW-1133">Transmembrane helix</keyword>
<protein>
    <submittedName>
        <fullName evidence="2">Uncharacterized protein</fullName>
    </submittedName>
</protein>
<sequence length="150" mass="16281">MEQKPGENKNYKFGMPKSNLIGFGISVGLVVLVTMKAFIMGPNDEIQEIAWGCGGDTADDGLVLVHTTGFSVVVCCCSLFMAGILLWLGNGVAEMVGKYRSEYLWVPYAAHYSLGFFTFLSTAVVCGIRTYNLNQSRRQMPAAVSMCASV</sequence>
<reference evidence="2 3" key="1">
    <citation type="submission" date="2013-09" db="EMBL/GenBank/DDBJ databases">
        <title>Corchorus capsularis genome sequencing.</title>
        <authorList>
            <person name="Alam M."/>
            <person name="Haque M.S."/>
            <person name="Islam M.S."/>
            <person name="Emdad E.M."/>
            <person name="Islam M.M."/>
            <person name="Ahmed B."/>
            <person name="Halim A."/>
            <person name="Hossen Q.M.M."/>
            <person name="Hossain M.Z."/>
            <person name="Ahmed R."/>
            <person name="Khan M.M."/>
            <person name="Islam R."/>
            <person name="Rashid M.M."/>
            <person name="Khan S.A."/>
            <person name="Rahman M.S."/>
            <person name="Alam M."/>
        </authorList>
    </citation>
    <scope>NUCLEOTIDE SEQUENCE [LARGE SCALE GENOMIC DNA]</scope>
    <source>
        <strain evidence="3">cv. CVL-1</strain>
        <tissue evidence="2">Whole seedling</tissue>
    </source>
</reference>
<proteinExistence type="predicted"/>
<evidence type="ECO:0000313" key="3">
    <source>
        <dbReference type="Proteomes" id="UP000188268"/>
    </source>
</evidence>
<evidence type="ECO:0000256" key="1">
    <source>
        <dbReference type="SAM" id="Phobius"/>
    </source>
</evidence>
<keyword evidence="1" id="KW-0472">Membrane</keyword>
<gene>
    <name evidence="2" type="ORF">CCACVL1_13139</name>
</gene>
<dbReference type="EMBL" id="AWWV01010323">
    <property type="protein sequence ID" value="OMO80166.1"/>
    <property type="molecule type" value="Genomic_DNA"/>
</dbReference>
<keyword evidence="3" id="KW-1185">Reference proteome</keyword>
<dbReference type="AlphaFoldDB" id="A0A1R3IC30"/>
<organism evidence="2 3">
    <name type="scientific">Corchorus capsularis</name>
    <name type="common">Jute</name>
    <dbReference type="NCBI Taxonomy" id="210143"/>
    <lineage>
        <taxon>Eukaryota</taxon>
        <taxon>Viridiplantae</taxon>
        <taxon>Streptophyta</taxon>
        <taxon>Embryophyta</taxon>
        <taxon>Tracheophyta</taxon>
        <taxon>Spermatophyta</taxon>
        <taxon>Magnoliopsida</taxon>
        <taxon>eudicotyledons</taxon>
        <taxon>Gunneridae</taxon>
        <taxon>Pentapetalae</taxon>
        <taxon>rosids</taxon>
        <taxon>malvids</taxon>
        <taxon>Malvales</taxon>
        <taxon>Malvaceae</taxon>
        <taxon>Grewioideae</taxon>
        <taxon>Apeibeae</taxon>
        <taxon>Corchorus</taxon>
    </lineage>
</organism>
<feature type="transmembrane region" description="Helical" evidence="1">
    <location>
        <begin position="62"/>
        <end position="89"/>
    </location>
</feature>
<name>A0A1R3IC30_COCAP</name>
<comment type="caution">
    <text evidence="2">The sequence shown here is derived from an EMBL/GenBank/DDBJ whole genome shotgun (WGS) entry which is preliminary data.</text>
</comment>
<keyword evidence="1" id="KW-0812">Transmembrane</keyword>
<feature type="transmembrane region" description="Helical" evidence="1">
    <location>
        <begin position="109"/>
        <end position="131"/>
    </location>
</feature>
<dbReference type="Proteomes" id="UP000188268">
    <property type="component" value="Unassembled WGS sequence"/>
</dbReference>
<evidence type="ECO:0000313" key="2">
    <source>
        <dbReference type="EMBL" id="OMO80166.1"/>
    </source>
</evidence>
<dbReference type="OrthoDB" id="10341938at2759"/>
<feature type="transmembrane region" description="Helical" evidence="1">
    <location>
        <begin position="20"/>
        <end position="41"/>
    </location>
</feature>
<accession>A0A1R3IC30</accession>